<sequence>MSEDATKENQKKSVLAYQWEYVPTWEPPFFEPTLPSDAPGIQTTHIGDKVVVTPI</sequence>
<organism evidence="1 2">
    <name type="scientific">Romanomermis culicivorax</name>
    <name type="common">Nematode worm</name>
    <dbReference type="NCBI Taxonomy" id="13658"/>
    <lineage>
        <taxon>Eukaryota</taxon>
        <taxon>Metazoa</taxon>
        <taxon>Ecdysozoa</taxon>
        <taxon>Nematoda</taxon>
        <taxon>Enoplea</taxon>
        <taxon>Dorylaimia</taxon>
        <taxon>Mermithida</taxon>
        <taxon>Mermithoidea</taxon>
        <taxon>Mermithidae</taxon>
        <taxon>Romanomermis</taxon>
    </lineage>
</organism>
<protein>
    <submittedName>
        <fullName evidence="2">Uncharacterized protein</fullName>
    </submittedName>
</protein>
<dbReference type="Proteomes" id="UP000887565">
    <property type="component" value="Unplaced"/>
</dbReference>
<evidence type="ECO:0000313" key="2">
    <source>
        <dbReference type="WBParaSite" id="nRc.2.0.1.t37709-RA"/>
    </source>
</evidence>
<proteinExistence type="predicted"/>
<dbReference type="WBParaSite" id="nRc.2.0.1.t37709-RA">
    <property type="protein sequence ID" value="nRc.2.0.1.t37709-RA"/>
    <property type="gene ID" value="nRc.2.0.1.g37709"/>
</dbReference>
<name>A0A915KIJ1_ROMCU</name>
<accession>A0A915KIJ1</accession>
<dbReference type="AlphaFoldDB" id="A0A915KIJ1"/>
<reference evidence="2" key="1">
    <citation type="submission" date="2022-11" db="UniProtKB">
        <authorList>
            <consortium name="WormBaseParasite"/>
        </authorList>
    </citation>
    <scope>IDENTIFICATION</scope>
</reference>
<keyword evidence="1" id="KW-1185">Reference proteome</keyword>
<evidence type="ECO:0000313" key="1">
    <source>
        <dbReference type="Proteomes" id="UP000887565"/>
    </source>
</evidence>